<sequence length="427" mass="47362">MKIEFVIDDILDELSLLDENEVETNVVISVADLQLLPKVMPEETLAISVVERLSILEEEMKEIKNGIFSNCPATRPKGEQQPQSKLQLSMQPPQNQRVTFGKAFEVSYSSITSTERFFRILDLQKSCAGAREHNPLSKTSHYTNMAEMVSGYSDEPFKEPRRKQRNKEGTAGAQASGGASKENCLLGGNETICIQLTNVNPKVTEANINDHVTLQGIDVCKVNVSDTSTDGWLTKRFQVTFPRDMTERVLSTDFWPPKETWLYDFELYKLSVNSSFRMNLIGKSGMDRDVIRCGRPSGGLAIITKESSKLSLSRIASLLTSSLAPPAMLESVLVPIPKSRKKSSALGNNLRCLAETLRTTPTGVADFKLNTGKDIITTKIKYSEDIVCAAYCILELRDMRLGYLSSALNCTECTALSFLLCTKPESS</sequence>
<organism evidence="2">
    <name type="scientific">Capitella teleta</name>
    <name type="common">Polychaete worm</name>
    <dbReference type="NCBI Taxonomy" id="283909"/>
    <lineage>
        <taxon>Eukaryota</taxon>
        <taxon>Metazoa</taxon>
        <taxon>Spiralia</taxon>
        <taxon>Lophotrochozoa</taxon>
        <taxon>Annelida</taxon>
        <taxon>Polychaeta</taxon>
        <taxon>Sedentaria</taxon>
        <taxon>Scolecida</taxon>
        <taxon>Capitellidae</taxon>
        <taxon>Capitella</taxon>
    </lineage>
</organism>
<dbReference type="EMBL" id="KB311276">
    <property type="protein sequence ID" value="ELT89597.1"/>
    <property type="molecule type" value="Genomic_DNA"/>
</dbReference>
<accession>R7TDM1</accession>
<proteinExistence type="predicted"/>
<gene>
    <name evidence="2" type="ORF">CAPTEDRAFT_209651</name>
</gene>
<feature type="compositionally biased region" description="Low complexity" evidence="1">
    <location>
        <begin position="169"/>
        <end position="180"/>
    </location>
</feature>
<dbReference type="AlphaFoldDB" id="R7TDM1"/>
<feature type="region of interest" description="Disordered" evidence="1">
    <location>
        <begin position="68"/>
        <end position="92"/>
    </location>
</feature>
<name>R7TDM1_CAPTE</name>
<evidence type="ECO:0000313" key="2">
    <source>
        <dbReference type="EMBL" id="ELT89597.1"/>
    </source>
</evidence>
<dbReference type="OrthoDB" id="7476844at2759"/>
<evidence type="ECO:0000313" key="3">
    <source>
        <dbReference type="EnsemblMetazoa" id="CapteP209651"/>
    </source>
</evidence>
<evidence type="ECO:0000313" key="4">
    <source>
        <dbReference type="Proteomes" id="UP000014760"/>
    </source>
</evidence>
<dbReference type="EnsemblMetazoa" id="CapteT209651">
    <property type="protein sequence ID" value="CapteP209651"/>
    <property type="gene ID" value="CapteG209651"/>
</dbReference>
<feature type="compositionally biased region" description="Polar residues" evidence="1">
    <location>
        <begin position="80"/>
        <end position="92"/>
    </location>
</feature>
<reference evidence="4" key="1">
    <citation type="submission" date="2012-12" db="EMBL/GenBank/DDBJ databases">
        <authorList>
            <person name="Hellsten U."/>
            <person name="Grimwood J."/>
            <person name="Chapman J.A."/>
            <person name="Shapiro H."/>
            <person name="Aerts A."/>
            <person name="Otillar R.P."/>
            <person name="Terry A.Y."/>
            <person name="Boore J.L."/>
            <person name="Simakov O."/>
            <person name="Marletaz F."/>
            <person name="Cho S.-J."/>
            <person name="Edsinger-Gonzales E."/>
            <person name="Havlak P."/>
            <person name="Kuo D.-H."/>
            <person name="Larsson T."/>
            <person name="Lv J."/>
            <person name="Arendt D."/>
            <person name="Savage R."/>
            <person name="Osoegawa K."/>
            <person name="de Jong P."/>
            <person name="Lindberg D.R."/>
            <person name="Seaver E.C."/>
            <person name="Weisblat D.A."/>
            <person name="Putnam N.H."/>
            <person name="Grigoriev I.V."/>
            <person name="Rokhsar D.S."/>
        </authorList>
    </citation>
    <scope>NUCLEOTIDE SEQUENCE</scope>
    <source>
        <strain evidence="4">I ESC-2004</strain>
    </source>
</reference>
<reference evidence="2 4" key="2">
    <citation type="journal article" date="2013" name="Nature">
        <title>Insights into bilaterian evolution from three spiralian genomes.</title>
        <authorList>
            <person name="Simakov O."/>
            <person name="Marletaz F."/>
            <person name="Cho S.J."/>
            <person name="Edsinger-Gonzales E."/>
            <person name="Havlak P."/>
            <person name="Hellsten U."/>
            <person name="Kuo D.H."/>
            <person name="Larsson T."/>
            <person name="Lv J."/>
            <person name="Arendt D."/>
            <person name="Savage R."/>
            <person name="Osoegawa K."/>
            <person name="de Jong P."/>
            <person name="Grimwood J."/>
            <person name="Chapman J.A."/>
            <person name="Shapiro H."/>
            <person name="Aerts A."/>
            <person name="Otillar R.P."/>
            <person name="Terry A.Y."/>
            <person name="Boore J.L."/>
            <person name="Grigoriev I.V."/>
            <person name="Lindberg D.R."/>
            <person name="Seaver E.C."/>
            <person name="Weisblat D.A."/>
            <person name="Putnam N.H."/>
            <person name="Rokhsar D.S."/>
        </authorList>
    </citation>
    <scope>NUCLEOTIDE SEQUENCE</scope>
    <source>
        <strain evidence="2 4">I ESC-2004</strain>
    </source>
</reference>
<protein>
    <submittedName>
        <fullName evidence="2 3">Uncharacterized protein</fullName>
    </submittedName>
</protein>
<evidence type="ECO:0000256" key="1">
    <source>
        <dbReference type="SAM" id="MobiDB-lite"/>
    </source>
</evidence>
<keyword evidence="4" id="KW-1185">Reference proteome</keyword>
<feature type="region of interest" description="Disordered" evidence="1">
    <location>
        <begin position="153"/>
        <end position="180"/>
    </location>
</feature>
<reference evidence="3" key="3">
    <citation type="submission" date="2015-06" db="UniProtKB">
        <authorList>
            <consortium name="EnsemblMetazoa"/>
        </authorList>
    </citation>
    <scope>IDENTIFICATION</scope>
</reference>
<dbReference type="Proteomes" id="UP000014760">
    <property type="component" value="Unassembled WGS sequence"/>
</dbReference>
<dbReference type="EMBL" id="AMQN01032542">
    <property type="status" value="NOT_ANNOTATED_CDS"/>
    <property type="molecule type" value="Genomic_DNA"/>
</dbReference>
<dbReference type="EMBL" id="AMQN01032541">
    <property type="status" value="NOT_ANNOTATED_CDS"/>
    <property type="molecule type" value="Genomic_DNA"/>
</dbReference>
<dbReference type="HOGENOM" id="CLU_642898_0_0_1"/>